<reference evidence="12 13" key="2">
    <citation type="submission" date="2024-10" db="EMBL/GenBank/DDBJ databases">
        <authorList>
            <person name="Ryan C."/>
        </authorList>
    </citation>
    <scope>NUCLEOTIDE SEQUENCE [LARGE SCALE GENOMIC DNA]</scope>
</reference>
<evidence type="ECO:0000313" key="11">
    <source>
        <dbReference type="EMBL" id="CAL5034216.1"/>
    </source>
</evidence>
<dbReference type="Gene3D" id="3.30.160.60">
    <property type="entry name" value="Classic Zinc Finger"/>
    <property type="match status" value="1"/>
</dbReference>
<feature type="domain" description="C2H2-type" evidence="10">
    <location>
        <begin position="64"/>
        <end position="91"/>
    </location>
</feature>
<evidence type="ECO:0000313" key="13">
    <source>
        <dbReference type="Proteomes" id="UP001497457"/>
    </source>
</evidence>
<keyword evidence="3 8" id="KW-0863">Zinc-finger</keyword>
<dbReference type="SMART" id="SM00355">
    <property type="entry name" value="ZnF_C2H2"/>
    <property type="match status" value="1"/>
</dbReference>
<dbReference type="EMBL" id="OZ075142">
    <property type="protein sequence ID" value="CAL5034216.1"/>
    <property type="molecule type" value="Genomic_DNA"/>
</dbReference>
<protein>
    <recommendedName>
        <fullName evidence="10">C2H2-type domain-containing protein</fullName>
    </recommendedName>
</protein>
<dbReference type="Proteomes" id="UP001497457">
    <property type="component" value="Chromosome 6rd"/>
</dbReference>
<comment type="subcellular location">
    <subcellularLocation>
        <location evidence="1">Nucleus</location>
    </subcellularLocation>
</comment>
<dbReference type="EMBL" id="OZ075116">
    <property type="protein sequence ID" value="CAL5077497.1"/>
    <property type="molecule type" value="Genomic_DNA"/>
</dbReference>
<proteinExistence type="predicted"/>
<dbReference type="GO" id="GO:0008270">
    <property type="term" value="F:zinc ion binding"/>
    <property type="evidence" value="ECO:0007669"/>
    <property type="project" value="UniProtKB-KW"/>
</dbReference>
<dbReference type="SUPFAM" id="SSF57667">
    <property type="entry name" value="beta-beta-alpha zinc fingers"/>
    <property type="match status" value="1"/>
</dbReference>
<dbReference type="PROSITE" id="PS00028">
    <property type="entry name" value="ZINC_FINGER_C2H2_1"/>
    <property type="match status" value="1"/>
</dbReference>
<evidence type="ECO:0000256" key="1">
    <source>
        <dbReference type="ARBA" id="ARBA00004123"/>
    </source>
</evidence>
<evidence type="ECO:0000256" key="4">
    <source>
        <dbReference type="ARBA" id="ARBA00022833"/>
    </source>
</evidence>
<dbReference type="Proteomes" id="UP001497457">
    <property type="component" value="Chromosome 32b"/>
</dbReference>
<dbReference type="GO" id="GO:0005634">
    <property type="term" value="C:nucleus"/>
    <property type="evidence" value="ECO:0007669"/>
    <property type="project" value="UniProtKB-SubCell"/>
</dbReference>
<feature type="region of interest" description="Disordered" evidence="9">
    <location>
        <begin position="220"/>
        <end position="262"/>
    </location>
</feature>
<keyword evidence="4" id="KW-0862">Zinc</keyword>
<dbReference type="InterPro" id="IPR052426">
    <property type="entry name" value="Plant_dev_regulator"/>
</dbReference>
<reference evidence="13" key="1">
    <citation type="submission" date="2024-06" db="EMBL/GenBank/DDBJ databases">
        <authorList>
            <person name="Ryan C."/>
        </authorList>
    </citation>
    <scope>NUCLEOTIDE SEQUENCE [LARGE SCALE GENOMIC DNA]</scope>
</reference>
<keyword evidence="7" id="KW-0539">Nucleus</keyword>
<evidence type="ECO:0000259" key="10">
    <source>
        <dbReference type="PROSITE" id="PS50157"/>
    </source>
</evidence>
<sequence length="262" mass="28642">MEEMAKYYWGMLSATRAGAATSSLRSWPPPAHGSGGGEPSWEELAFARDAAGHLGGCVWPPRSYTCTFCRREFRSAQALGGHMNVHRRDRARLRQCASPDHDDVVQADAHKQQSIAPPPADHQLLQLQESPLFRAKAVLISGPKSTCDQPSYISTIVKESKKKVVVPIPAAAVESKESPPEIDEEGENIVAERRKRRRVNQQSEALLPVFFLQPLASSKEVEHGANKVPKSITSPSSPNSLPVAGRQELDLELRLGTSPKVA</sequence>
<dbReference type="PANTHER" id="PTHR45801">
    <property type="entry name" value="OS07G0101800 PROTEIN"/>
    <property type="match status" value="1"/>
</dbReference>
<evidence type="ECO:0000256" key="5">
    <source>
        <dbReference type="ARBA" id="ARBA00023015"/>
    </source>
</evidence>
<dbReference type="Pfam" id="PF13912">
    <property type="entry name" value="zf-C2H2_6"/>
    <property type="match status" value="1"/>
</dbReference>
<keyword evidence="13" id="KW-1185">Reference proteome</keyword>
<evidence type="ECO:0000256" key="9">
    <source>
        <dbReference type="SAM" id="MobiDB-lite"/>
    </source>
</evidence>
<keyword evidence="6" id="KW-0804">Transcription</keyword>
<keyword evidence="2" id="KW-0479">Metal-binding</keyword>
<evidence type="ECO:0000313" key="12">
    <source>
        <dbReference type="EMBL" id="CAL5077497.1"/>
    </source>
</evidence>
<dbReference type="AlphaFoldDB" id="A0ABC9FKR9"/>
<feature type="compositionally biased region" description="Polar residues" evidence="9">
    <location>
        <begin position="231"/>
        <end position="240"/>
    </location>
</feature>
<dbReference type="InterPro" id="IPR036236">
    <property type="entry name" value="Znf_C2H2_sf"/>
</dbReference>
<dbReference type="InterPro" id="IPR013087">
    <property type="entry name" value="Znf_C2H2_type"/>
</dbReference>
<keyword evidence="5" id="KW-0805">Transcription regulation</keyword>
<evidence type="ECO:0000256" key="7">
    <source>
        <dbReference type="ARBA" id="ARBA00023242"/>
    </source>
</evidence>
<evidence type="ECO:0000256" key="8">
    <source>
        <dbReference type="PROSITE-ProRule" id="PRU00042"/>
    </source>
</evidence>
<evidence type="ECO:0000256" key="6">
    <source>
        <dbReference type="ARBA" id="ARBA00023163"/>
    </source>
</evidence>
<gene>
    <name evidence="12" type="ORF">URODEC1_LOCUS106682</name>
    <name evidence="11" type="ORF">URODEC1_LOCUS82992</name>
</gene>
<evidence type="ECO:0000256" key="3">
    <source>
        <dbReference type="ARBA" id="ARBA00022771"/>
    </source>
</evidence>
<dbReference type="PANTHER" id="PTHR45801:SF110">
    <property type="entry name" value="TRANSCRIPTIONAL REGULATOR SUPERMAN"/>
    <property type="match status" value="1"/>
</dbReference>
<evidence type="ECO:0000256" key="2">
    <source>
        <dbReference type="ARBA" id="ARBA00022723"/>
    </source>
</evidence>
<dbReference type="PROSITE" id="PS50157">
    <property type="entry name" value="ZINC_FINGER_C2H2_2"/>
    <property type="match status" value="1"/>
</dbReference>
<name>A0ABC9FKR9_9POAL</name>
<accession>A0ABC9FKR9</accession>
<organism evidence="12 13">
    <name type="scientific">Urochloa decumbens</name>
    <dbReference type="NCBI Taxonomy" id="240449"/>
    <lineage>
        <taxon>Eukaryota</taxon>
        <taxon>Viridiplantae</taxon>
        <taxon>Streptophyta</taxon>
        <taxon>Embryophyta</taxon>
        <taxon>Tracheophyta</taxon>
        <taxon>Spermatophyta</taxon>
        <taxon>Magnoliopsida</taxon>
        <taxon>Liliopsida</taxon>
        <taxon>Poales</taxon>
        <taxon>Poaceae</taxon>
        <taxon>PACMAD clade</taxon>
        <taxon>Panicoideae</taxon>
        <taxon>Panicodae</taxon>
        <taxon>Paniceae</taxon>
        <taxon>Melinidinae</taxon>
        <taxon>Urochloa</taxon>
    </lineage>
</organism>